<reference evidence="1" key="2">
    <citation type="journal article" date="2023" name="IMA Fungus">
        <title>Comparative genomic study of the Penicillium genus elucidates a diverse pangenome and 15 lateral gene transfer events.</title>
        <authorList>
            <person name="Petersen C."/>
            <person name="Sorensen T."/>
            <person name="Nielsen M.R."/>
            <person name="Sondergaard T.E."/>
            <person name="Sorensen J.L."/>
            <person name="Fitzpatrick D.A."/>
            <person name="Frisvad J.C."/>
            <person name="Nielsen K.L."/>
        </authorList>
    </citation>
    <scope>NUCLEOTIDE SEQUENCE</scope>
    <source>
        <strain evidence="1">IBT 30728</strain>
    </source>
</reference>
<gene>
    <name evidence="1" type="ORF">N7539_004573</name>
</gene>
<reference evidence="1" key="1">
    <citation type="submission" date="2022-12" db="EMBL/GenBank/DDBJ databases">
        <authorList>
            <person name="Petersen C."/>
        </authorList>
    </citation>
    <scope>NUCLEOTIDE SEQUENCE</scope>
    <source>
        <strain evidence="1">IBT 30728</strain>
    </source>
</reference>
<sequence length="157" mass="17978">MPRHSELSPITRTKICALRNHANFSYNKIAKTFPDIPRTTIIRTCQQEAVRGKDNKSLPRTGRPKILTPGDHDLIRAYMRQRPNCRYEELVDLVGKKISCCTMSKMVLLEYMHDVTFVCCTILRKKGIEVILVLRLVMNEMNDEFGVGIRGPIVSDS</sequence>
<protein>
    <recommendedName>
        <fullName evidence="3">Transposase Tc1-like domain-containing protein</fullName>
    </recommendedName>
</protein>
<comment type="caution">
    <text evidence="1">The sequence shown here is derived from an EMBL/GenBank/DDBJ whole genome shotgun (WGS) entry which is preliminary data.</text>
</comment>
<evidence type="ECO:0008006" key="3">
    <source>
        <dbReference type="Google" id="ProtNLM"/>
    </source>
</evidence>
<dbReference type="RefSeq" id="XP_056791716.1">
    <property type="nucleotide sequence ID" value="XM_056934175.1"/>
</dbReference>
<dbReference type="Proteomes" id="UP001148312">
    <property type="component" value="Unassembled WGS sequence"/>
</dbReference>
<accession>A0A9W9XF21</accession>
<name>A0A9W9XF21_9EURO</name>
<keyword evidence="2" id="KW-1185">Reference proteome</keyword>
<dbReference type="GeneID" id="81624424"/>
<evidence type="ECO:0000313" key="1">
    <source>
        <dbReference type="EMBL" id="KAJ5489683.1"/>
    </source>
</evidence>
<dbReference type="SUPFAM" id="SSF46689">
    <property type="entry name" value="Homeodomain-like"/>
    <property type="match status" value="1"/>
</dbReference>
<dbReference type="EMBL" id="JAPWDQ010000004">
    <property type="protein sequence ID" value="KAJ5489683.1"/>
    <property type="molecule type" value="Genomic_DNA"/>
</dbReference>
<proteinExistence type="predicted"/>
<dbReference type="AlphaFoldDB" id="A0A9W9XF21"/>
<evidence type="ECO:0000313" key="2">
    <source>
        <dbReference type="Proteomes" id="UP001148312"/>
    </source>
</evidence>
<organism evidence="1 2">
    <name type="scientific">Penicillium diatomitis</name>
    <dbReference type="NCBI Taxonomy" id="2819901"/>
    <lineage>
        <taxon>Eukaryota</taxon>
        <taxon>Fungi</taxon>
        <taxon>Dikarya</taxon>
        <taxon>Ascomycota</taxon>
        <taxon>Pezizomycotina</taxon>
        <taxon>Eurotiomycetes</taxon>
        <taxon>Eurotiomycetidae</taxon>
        <taxon>Eurotiales</taxon>
        <taxon>Aspergillaceae</taxon>
        <taxon>Penicillium</taxon>
    </lineage>
</organism>
<dbReference type="InterPro" id="IPR009057">
    <property type="entry name" value="Homeodomain-like_sf"/>
</dbReference>